<keyword evidence="2" id="KW-1185">Reference proteome</keyword>
<reference evidence="1 2" key="1">
    <citation type="journal article" date="2013" name="Nat. Commun.">
        <title>The evolution and pathogenic mechanisms of the rice sheath blight pathogen.</title>
        <authorList>
            <person name="Zheng A."/>
            <person name="Lin R."/>
            <person name="Xu L."/>
            <person name="Qin P."/>
            <person name="Tang C."/>
            <person name="Ai P."/>
            <person name="Zhang D."/>
            <person name="Liu Y."/>
            <person name="Sun Z."/>
            <person name="Feng H."/>
            <person name="Wang Y."/>
            <person name="Chen Y."/>
            <person name="Liang X."/>
            <person name="Fu R."/>
            <person name="Li Q."/>
            <person name="Zhang J."/>
            <person name="Yu X."/>
            <person name="Xie Z."/>
            <person name="Ding L."/>
            <person name="Guan P."/>
            <person name="Tang J."/>
            <person name="Liang Y."/>
            <person name="Wang S."/>
            <person name="Deng Q."/>
            <person name="Li S."/>
            <person name="Zhu J."/>
            <person name="Wang L."/>
            <person name="Liu H."/>
            <person name="Li P."/>
        </authorList>
    </citation>
    <scope>NUCLEOTIDE SEQUENCE [LARGE SCALE GENOMIC DNA]</scope>
    <source>
        <strain evidence="2">AG-1 IA</strain>
    </source>
</reference>
<name>L8WG42_THACA</name>
<dbReference type="EMBL" id="AFRT01002832">
    <property type="protein sequence ID" value="ELU37161.1"/>
    <property type="molecule type" value="Genomic_DNA"/>
</dbReference>
<evidence type="ECO:0000313" key="2">
    <source>
        <dbReference type="Proteomes" id="UP000011668"/>
    </source>
</evidence>
<proteinExistence type="predicted"/>
<dbReference type="AlphaFoldDB" id="L8WG42"/>
<evidence type="ECO:0000313" key="1">
    <source>
        <dbReference type="EMBL" id="ELU37161.1"/>
    </source>
</evidence>
<accession>L8WG42</accession>
<gene>
    <name evidence="1" type="ORF">AG1IA_08809</name>
</gene>
<comment type="caution">
    <text evidence="1">The sequence shown here is derived from an EMBL/GenBank/DDBJ whole genome shotgun (WGS) entry which is preliminary data.</text>
</comment>
<organism evidence="1 2">
    <name type="scientific">Thanatephorus cucumeris (strain AG1-IA)</name>
    <name type="common">Rice sheath blight fungus</name>
    <name type="synonym">Rhizoctonia solani</name>
    <dbReference type="NCBI Taxonomy" id="983506"/>
    <lineage>
        <taxon>Eukaryota</taxon>
        <taxon>Fungi</taxon>
        <taxon>Dikarya</taxon>
        <taxon>Basidiomycota</taxon>
        <taxon>Agaricomycotina</taxon>
        <taxon>Agaricomycetes</taxon>
        <taxon>Cantharellales</taxon>
        <taxon>Ceratobasidiaceae</taxon>
        <taxon>Rhizoctonia</taxon>
        <taxon>Rhizoctonia solani AG-1</taxon>
    </lineage>
</organism>
<dbReference type="HOGENOM" id="CLU_2980722_0_0_1"/>
<sequence length="58" mass="6465">MFIVPPPPNNLFVSSKGLVHSFTKGSHLRGARHTLSIHFWGEHCGVTTIWLDLSLVPQ</sequence>
<protein>
    <submittedName>
        <fullName evidence="1">Uncharacterized protein</fullName>
    </submittedName>
</protein>
<dbReference type="Proteomes" id="UP000011668">
    <property type="component" value="Unassembled WGS sequence"/>
</dbReference>